<organism evidence="3 4">
    <name type="scientific">Nonomuraea monospora</name>
    <dbReference type="NCBI Taxonomy" id="568818"/>
    <lineage>
        <taxon>Bacteria</taxon>
        <taxon>Bacillati</taxon>
        <taxon>Actinomycetota</taxon>
        <taxon>Actinomycetes</taxon>
        <taxon>Streptosporangiales</taxon>
        <taxon>Streptosporangiaceae</taxon>
        <taxon>Nonomuraea</taxon>
    </lineage>
</organism>
<gene>
    <name evidence="3" type="ORF">GCM10009850_112440</name>
</gene>
<evidence type="ECO:0000256" key="1">
    <source>
        <dbReference type="SAM" id="MobiDB-lite"/>
    </source>
</evidence>
<evidence type="ECO:0000313" key="3">
    <source>
        <dbReference type="EMBL" id="GAA2215776.1"/>
    </source>
</evidence>
<keyword evidence="4" id="KW-1185">Reference proteome</keyword>
<reference evidence="4" key="1">
    <citation type="journal article" date="2019" name="Int. J. Syst. Evol. Microbiol.">
        <title>The Global Catalogue of Microorganisms (GCM) 10K type strain sequencing project: providing services to taxonomists for standard genome sequencing and annotation.</title>
        <authorList>
            <consortium name="The Broad Institute Genomics Platform"/>
            <consortium name="The Broad Institute Genome Sequencing Center for Infectious Disease"/>
            <person name="Wu L."/>
            <person name="Ma J."/>
        </authorList>
    </citation>
    <scope>NUCLEOTIDE SEQUENCE [LARGE SCALE GENOMIC DNA]</scope>
    <source>
        <strain evidence="4">JCM 16114</strain>
    </source>
</reference>
<keyword evidence="2" id="KW-0472">Membrane</keyword>
<sequence length="410" mass="42796">MDDLENRLATLLGEAGAGDPPPGLADRIHRSVSVRRRNRRAAWLAGVSGVTAVLVAAPLTLRGGDGETAATVAPEPTVTVVPEPRPTVTMTITGSPRPSGRPTPTRTITVPPGRRPDTRAFEERLRTVVAVTSLATIGARMASGERFTPAAIGSDGTVLGLTPGGKAAQAPASGGTPEGAGFLAQAGLGAADGLRTWTQGGEQHCRTADGATRTISPQGADPEAPVWVDGGVIVGSDVMGQPWVATGCAKPGTTLKDGTAVAFSYPYLFTVEPANARKLRMVDVRTLKVAAELPLPEGVRPQTMGKPLQKWYAAATGTAFAWVAGGVLHSGSSGDWRRSTRTFGAVPKQLKGDRPRMTAGDRLVVYTTGSFSLVHDPRTGVTLKRPGLVLASGPWLLWQENDGYRLARVQ</sequence>
<feature type="compositionally biased region" description="Low complexity" evidence="1">
    <location>
        <begin position="86"/>
        <end position="112"/>
    </location>
</feature>
<dbReference type="Proteomes" id="UP001499843">
    <property type="component" value="Unassembled WGS sequence"/>
</dbReference>
<dbReference type="RefSeq" id="WP_344494771.1">
    <property type="nucleotide sequence ID" value="NZ_BAAAQX010000054.1"/>
</dbReference>
<comment type="caution">
    <text evidence="3">The sequence shown here is derived from an EMBL/GenBank/DDBJ whole genome shotgun (WGS) entry which is preliminary data.</text>
</comment>
<keyword evidence="2" id="KW-0812">Transmembrane</keyword>
<feature type="region of interest" description="Disordered" evidence="1">
    <location>
        <begin position="86"/>
        <end position="117"/>
    </location>
</feature>
<protein>
    <submittedName>
        <fullName evidence="3">Uncharacterized protein</fullName>
    </submittedName>
</protein>
<feature type="region of interest" description="Disordered" evidence="1">
    <location>
        <begin position="1"/>
        <end position="24"/>
    </location>
</feature>
<proteinExistence type="predicted"/>
<feature type="transmembrane region" description="Helical" evidence="2">
    <location>
        <begin position="41"/>
        <end position="61"/>
    </location>
</feature>
<name>A0ABP5PVM2_9ACTN</name>
<evidence type="ECO:0000256" key="2">
    <source>
        <dbReference type="SAM" id="Phobius"/>
    </source>
</evidence>
<evidence type="ECO:0000313" key="4">
    <source>
        <dbReference type="Proteomes" id="UP001499843"/>
    </source>
</evidence>
<accession>A0ABP5PVM2</accession>
<keyword evidence="2" id="KW-1133">Transmembrane helix</keyword>
<dbReference type="EMBL" id="BAAAQX010000054">
    <property type="protein sequence ID" value="GAA2215776.1"/>
    <property type="molecule type" value="Genomic_DNA"/>
</dbReference>